<protein>
    <submittedName>
        <fullName evidence="1">NBS-LRR disease resistance protein</fullName>
    </submittedName>
</protein>
<reference evidence="1" key="1">
    <citation type="submission" date="2009-05" db="EMBL/GenBank/DDBJ databases">
        <authorList>
            <person name="Ammiraju J.S.S."/>
            <person name="Lu F."/>
            <person name="Sanyal A."/>
            <person name="Song X."/>
            <person name="Jiang N."/>
            <person name="Pontaroli A.C."/>
            <person name="Rambo T."/>
            <person name="Currie J."/>
            <person name="Kollura K."/>
            <person name="Talag J."/>
            <person name="Fan C."/>
            <person name="Goicoechea J.L."/>
            <person name="Zuccolo A."/>
            <person name="Bennetzen J.L."/>
            <person name="Chen M."/>
            <person name="Jackson S."/>
            <person name="Wing R.A."/>
        </authorList>
    </citation>
    <scope>NUCLEOTIDE SEQUENCE</scope>
</reference>
<sequence length="156" mass="17552">MVHLDLSGCLGIEKLPESFRELNLVHLNLPNCASVKGVSESLRDLTNLQYLNLSYCPNIGELSISLSSLKELRYLNLSFSSYLEGWPSADVLGTLNKLEYLNLPSELSVLRKLPEALGSFTELKYLHLSGCRRIIVLPKINWEAKKFGALRFITLL</sequence>
<accession>E0CW91</accession>
<reference evidence="1" key="2">
    <citation type="journal article" date="2010" name="Plant J.">
        <title>Spatio-temporal patterns of genome evolution in allotetraploid species of the genus Oryza.</title>
        <authorList>
            <person name="Ammiraju J.S."/>
            <person name="Fan C."/>
            <person name="Yu Y."/>
            <person name="Song X."/>
            <person name="Cranston K.A."/>
            <person name="Pontaroli A.C."/>
            <person name="Lu F."/>
            <person name="Sanyal A."/>
            <person name="Jiang N."/>
            <person name="Rambo T."/>
            <person name="Currie J."/>
            <person name="Collura K."/>
            <person name="Talag J."/>
            <person name="Bennetzen J.L."/>
            <person name="Chen M."/>
            <person name="Jackson S."/>
            <person name="Wing R.A."/>
        </authorList>
    </citation>
    <scope>NUCLEOTIDE SEQUENCE</scope>
</reference>
<organism evidence="1">
    <name type="scientific">Oryza coarctata</name>
    <name type="common">Wild rice</name>
    <name type="synonym">Porteresia coarctata</name>
    <dbReference type="NCBI Taxonomy" id="77588"/>
    <lineage>
        <taxon>Eukaryota</taxon>
        <taxon>Viridiplantae</taxon>
        <taxon>Streptophyta</taxon>
        <taxon>Embryophyta</taxon>
        <taxon>Tracheophyta</taxon>
        <taxon>Spermatophyta</taxon>
        <taxon>Magnoliopsida</taxon>
        <taxon>Liliopsida</taxon>
        <taxon>Poales</taxon>
        <taxon>Poaceae</taxon>
        <taxon>BOP clade</taxon>
        <taxon>Oryzoideae</taxon>
        <taxon>Oryzeae</taxon>
        <taxon>Oryzinae</taxon>
        <taxon>Oryza</taxon>
    </lineage>
</organism>
<dbReference type="SUPFAM" id="SSF52047">
    <property type="entry name" value="RNI-like"/>
    <property type="match status" value="1"/>
</dbReference>
<gene>
    <name evidence="1" type="ORF">OC_Ba133A18.1</name>
</gene>
<dbReference type="EMBL" id="GQ203300">
    <property type="protein sequence ID" value="ACS49625.1"/>
    <property type="molecule type" value="Genomic_DNA"/>
</dbReference>
<evidence type="ECO:0000313" key="1">
    <source>
        <dbReference type="EMBL" id="ACS49625.1"/>
    </source>
</evidence>
<dbReference type="PANTHER" id="PTHR45752">
    <property type="entry name" value="LEUCINE-RICH REPEAT-CONTAINING"/>
    <property type="match status" value="1"/>
</dbReference>
<dbReference type="AlphaFoldDB" id="E0CW91"/>
<proteinExistence type="predicted"/>
<dbReference type="InterPro" id="IPR001611">
    <property type="entry name" value="Leu-rich_rpt"/>
</dbReference>
<dbReference type="Gene3D" id="3.80.10.10">
    <property type="entry name" value="Ribonuclease Inhibitor"/>
    <property type="match status" value="1"/>
</dbReference>
<dbReference type="Pfam" id="PF00560">
    <property type="entry name" value="LRR_1"/>
    <property type="match status" value="1"/>
</dbReference>
<dbReference type="PANTHER" id="PTHR45752:SF129">
    <property type="entry name" value="PROTEIN KINASE DOMAIN-CONTAINING PROTEIN"/>
    <property type="match status" value="1"/>
</dbReference>
<dbReference type="InterPro" id="IPR032675">
    <property type="entry name" value="LRR_dom_sf"/>
</dbReference>
<name>E0CW91_ORYCO</name>
<dbReference type="InterPro" id="IPR050715">
    <property type="entry name" value="LRR-SigEffector_domain"/>
</dbReference>